<evidence type="ECO:0000313" key="2">
    <source>
        <dbReference type="Proteomes" id="UP000249299"/>
    </source>
</evidence>
<dbReference type="Proteomes" id="UP000249299">
    <property type="component" value="Unassembled WGS sequence"/>
</dbReference>
<dbReference type="OrthoDB" id="7857964at2"/>
<reference evidence="1 2" key="1">
    <citation type="submission" date="2017-07" db="EMBL/GenBank/DDBJ databases">
        <title>Draft Genome Sequences of Select Purple Nonsulfur Bacteria.</title>
        <authorList>
            <person name="Lasarre B."/>
            <person name="Mckinlay J.B."/>
        </authorList>
    </citation>
    <scope>NUCLEOTIDE SEQUENCE [LARGE SCALE GENOMIC DNA]</scope>
    <source>
        <strain evidence="1 2">DSM 11290</strain>
    </source>
</reference>
<protein>
    <submittedName>
        <fullName evidence="1">Uncharacterized protein</fullName>
    </submittedName>
</protein>
<comment type="caution">
    <text evidence="1">The sequence shown here is derived from an EMBL/GenBank/DDBJ whole genome shotgun (WGS) entry which is preliminary data.</text>
</comment>
<gene>
    <name evidence="1" type="ORF">CH339_09765</name>
</gene>
<dbReference type="RefSeq" id="WP_111434175.1">
    <property type="nucleotide sequence ID" value="NZ_JACIGG010000017.1"/>
</dbReference>
<accession>A0A327JQ54</accession>
<name>A0A327JQ54_9HYPH</name>
<sequence length="132" mass="15461">MEGTPAIVLTHEALDRLLEEAGCRAAEKTVAKLQSQLIQDPRERHLRQLRGYLMDRSTLQNPRELWAHGHHIRRIELSSKGKPKSMTWFQRFKHESGLAACISRPSAEHGRLQEWTFEDIANAWDRYYALQW</sequence>
<dbReference type="EMBL" id="NPEV01000017">
    <property type="protein sequence ID" value="RAI27514.1"/>
    <property type="molecule type" value="Genomic_DNA"/>
</dbReference>
<dbReference type="AlphaFoldDB" id="A0A327JQ54"/>
<organism evidence="1 2">
    <name type="scientific">Rhodobium orientis</name>
    <dbReference type="NCBI Taxonomy" id="34017"/>
    <lineage>
        <taxon>Bacteria</taxon>
        <taxon>Pseudomonadati</taxon>
        <taxon>Pseudomonadota</taxon>
        <taxon>Alphaproteobacteria</taxon>
        <taxon>Hyphomicrobiales</taxon>
        <taxon>Rhodobiaceae</taxon>
        <taxon>Rhodobium</taxon>
    </lineage>
</organism>
<proteinExistence type="predicted"/>
<keyword evidence="2" id="KW-1185">Reference proteome</keyword>
<evidence type="ECO:0000313" key="1">
    <source>
        <dbReference type="EMBL" id="RAI27514.1"/>
    </source>
</evidence>